<keyword evidence="1" id="KW-0998">Cell outer membrane</keyword>
<feature type="compositionally biased region" description="Pro residues" evidence="2">
    <location>
        <begin position="416"/>
        <end position="431"/>
    </location>
</feature>
<dbReference type="GO" id="GO:0009279">
    <property type="term" value="C:cell outer membrane"/>
    <property type="evidence" value="ECO:0007669"/>
    <property type="project" value="UniProtKB-SubCell"/>
</dbReference>
<dbReference type="GO" id="GO:1990351">
    <property type="term" value="C:transporter complex"/>
    <property type="evidence" value="ECO:0007669"/>
    <property type="project" value="TreeGrafter"/>
</dbReference>
<accession>A0A2K8K9M0</accession>
<dbReference type="PANTHER" id="PTHR30189">
    <property type="entry name" value="LPS-ASSEMBLY PROTEIN"/>
    <property type="match status" value="1"/>
</dbReference>
<dbReference type="EMBL" id="CP024899">
    <property type="protein sequence ID" value="ATX66144.1"/>
    <property type="molecule type" value="Genomic_DNA"/>
</dbReference>
<keyword evidence="5" id="KW-1185">Reference proteome</keyword>
<keyword evidence="1" id="KW-0732">Signal</keyword>
<feature type="chain" id="PRO_5015015967" description="LPS-assembly protein LptD" evidence="1">
    <location>
        <begin position="37"/>
        <end position="753"/>
    </location>
</feature>
<feature type="domain" description="LptD C-terminal" evidence="3">
    <location>
        <begin position="297"/>
        <end position="651"/>
    </location>
</feature>
<sequence precursor="true">MPHRHPIKSSGRRFAPRLCHALAVAALGLAIASAPAIVPRAIAQTTTQEAEFATLVADQLRIDGGEVLVAQGNVEALFGGTRLQASRVTYNRRDGSLQIEGPLVLNDGREVIILADQAELSDGLRRGLIRSARVVFDEQLQIAAHSVERLDERFTEMNNVIASSCEICAQRRTPLWEIRAQRVVHDDQEQQVYFENAQFRLFGLPVAYIPRLRVPDPRLQRATGFLSPRYSIDTSHGVGLRAPYFLVLSQDRDLTITPFVGSQGTQALQLRYRQAFATGRLEIGGLVARDSIRPGRTRAFGSALGEFALGHGFNLSFNLIQPSDSTVLDDYDIGDASLTSDITVQRIRRDERIRLQALQFRSVRSGDQNTTLPNQVGQALLERRMDVPVLGGVAGFRLEAHLHQRRQAVGLTGEPAPTPVALPNLPDPAQGPRPRRVGRLSLDLEWRRDAVLPGGVLGAVGGHIGLDQFSMSETGGVFPTSFTRVSPNLMAELRWPLVRAQGDGVSHVIEPVAQVIWGRNHDETLPHEANRMPELDEGNLFTYDRFASRDIREGGLRANLGLSWTRHDPEGWSSTLMIGRIWRARDLEQFSEGTPLSGARSNWLVAGSIDMVDGLQLSNRSLFSSDFRLRRTALELDWTGEEFTISTSYMRIFANPFEGRERTDAEWRFDGTRDIDDFWTAQVGWRYDVARNRAARAMVGLAYENECLRMNLGVERRFAAATQQSDRTSLGLTIDILGVGGSPSRALRACSDI</sequence>
<evidence type="ECO:0000313" key="4">
    <source>
        <dbReference type="EMBL" id="ATX66144.1"/>
    </source>
</evidence>
<dbReference type="OrthoDB" id="9760225at2"/>
<dbReference type="Pfam" id="PF04453">
    <property type="entry name" value="LptD"/>
    <property type="match status" value="1"/>
</dbReference>
<evidence type="ECO:0000313" key="5">
    <source>
        <dbReference type="Proteomes" id="UP000228948"/>
    </source>
</evidence>
<dbReference type="InterPro" id="IPR007543">
    <property type="entry name" value="LptD_C"/>
</dbReference>
<comment type="subcellular location">
    <subcellularLocation>
        <location evidence="1">Cell outer membrane</location>
    </subcellularLocation>
</comment>
<reference evidence="4 5" key="1">
    <citation type="submission" date="2017-11" db="EMBL/GenBank/DDBJ databases">
        <title>Revised Sequence and Annotation of the Rhodobaca barguzinensis strain alga05 Genome.</title>
        <authorList>
            <person name="Kopejtka K."/>
            <person name="Tomasch J.M."/>
            <person name="Bunk B."/>
            <person name="Koblizek M."/>
        </authorList>
    </citation>
    <scope>NUCLEOTIDE SEQUENCE [LARGE SCALE GENOMIC DNA]</scope>
    <source>
        <strain evidence="5">alga05</strain>
    </source>
</reference>
<organism evidence="4 5">
    <name type="scientific">Roseinatronobacter bogoriensis subsp. barguzinensis</name>
    <dbReference type="NCBI Taxonomy" id="441209"/>
    <lineage>
        <taxon>Bacteria</taxon>
        <taxon>Pseudomonadati</taxon>
        <taxon>Pseudomonadota</taxon>
        <taxon>Alphaproteobacteria</taxon>
        <taxon>Rhodobacterales</taxon>
        <taxon>Paracoccaceae</taxon>
        <taxon>Roseinatronobacter</taxon>
    </lineage>
</organism>
<evidence type="ECO:0000256" key="1">
    <source>
        <dbReference type="HAMAP-Rule" id="MF_01411"/>
    </source>
</evidence>
<dbReference type="HAMAP" id="MF_01411">
    <property type="entry name" value="LPS_assembly_LptD"/>
    <property type="match status" value="1"/>
</dbReference>
<comment type="caution">
    <text evidence="1">Lacks conserved residue(s) required for the propagation of feature annotation.</text>
</comment>
<evidence type="ECO:0000259" key="3">
    <source>
        <dbReference type="Pfam" id="PF04453"/>
    </source>
</evidence>
<comment type="similarity">
    <text evidence="1">Belongs to the LptD family.</text>
</comment>
<dbReference type="InterPro" id="IPR050218">
    <property type="entry name" value="LptD"/>
</dbReference>
<dbReference type="STRING" id="441209.GCA_001870665_01819"/>
<gene>
    <name evidence="1" type="primary">lptD</name>
    <name evidence="4" type="ORF">BG454_10205</name>
</gene>
<proteinExistence type="inferred from homology"/>
<dbReference type="PANTHER" id="PTHR30189:SF1">
    <property type="entry name" value="LPS-ASSEMBLY PROTEIN LPTD"/>
    <property type="match status" value="1"/>
</dbReference>
<dbReference type="Proteomes" id="UP000228948">
    <property type="component" value="Chromosome"/>
</dbReference>
<comment type="function">
    <text evidence="1">Involved in the assembly of lipopolysaccharide (LPS) at the surface of the outer membrane.</text>
</comment>
<feature type="signal peptide" evidence="1">
    <location>
        <begin position="1"/>
        <end position="36"/>
    </location>
</feature>
<comment type="subunit">
    <text evidence="1">Component of the lipopolysaccharide transport and assembly complex.</text>
</comment>
<dbReference type="InterPro" id="IPR020889">
    <property type="entry name" value="LipoPS_assembly_LptD"/>
</dbReference>
<dbReference type="KEGG" id="rbg:BG454_10205"/>
<dbReference type="RefSeq" id="WP_084634875.1">
    <property type="nucleotide sequence ID" value="NZ_CP024899.1"/>
</dbReference>
<keyword evidence="1" id="KW-0472">Membrane</keyword>
<name>A0A2K8K9M0_9RHOB</name>
<feature type="region of interest" description="Disordered" evidence="2">
    <location>
        <begin position="412"/>
        <end position="435"/>
    </location>
</feature>
<protein>
    <recommendedName>
        <fullName evidence="1">LPS-assembly protein LptD</fullName>
    </recommendedName>
</protein>
<dbReference type="GO" id="GO:0043165">
    <property type="term" value="P:Gram-negative-bacterium-type cell outer membrane assembly"/>
    <property type="evidence" value="ECO:0007669"/>
    <property type="project" value="UniProtKB-UniRule"/>
</dbReference>
<dbReference type="AlphaFoldDB" id="A0A2K8K9M0"/>
<dbReference type="GO" id="GO:0015920">
    <property type="term" value="P:lipopolysaccharide transport"/>
    <property type="evidence" value="ECO:0007669"/>
    <property type="project" value="InterPro"/>
</dbReference>
<evidence type="ECO:0000256" key="2">
    <source>
        <dbReference type="SAM" id="MobiDB-lite"/>
    </source>
</evidence>